<dbReference type="AlphaFoldDB" id="A0AAD5BEY0"/>
<reference evidence="2 3" key="1">
    <citation type="journal article" date="2022" name="DNA Res.">
        <title>Genome analysis of five recently described species of the CUG-Ser clade uncovers Candida theae as a new hybrid lineage with pathogenic potential in the Candida parapsilosis species complex.</title>
        <authorList>
            <person name="Mixao V."/>
            <person name="Del Olmo V."/>
            <person name="Hegedusova E."/>
            <person name="Saus E."/>
            <person name="Pryszcz L."/>
            <person name="Cillingova A."/>
            <person name="Nosek J."/>
            <person name="Gabaldon T."/>
        </authorList>
    </citation>
    <scope>NUCLEOTIDE SEQUENCE [LARGE SCALE GENOMIC DNA]</scope>
    <source>
        <strain evidence="2 3">CBS 12239</strain>
    </source>
</reference>
<sequence>MRVTRASTSHSRVVERLSSSSGSDMTSVLTPLSKLVPPEKSKLMSSTNPTQPTQPQTQALPNPSSSHQAYTTHSSAHHPPNNSDTRSASNHKQHSDIDYNQEQQKLTDLGNQLSSELHHLATIYKTKATKYKAISSYQALEVEKRKLVATTSTMLKSETNHDTIQRIISDSNAVIFPMYLKQHYLKVHIGQIVDQEKELEVIRANLVKLHQEFVATETLITKGVQLE</sequence>
<feature type="compositionally biased region" description="Polar residues" evidence="1">
    <location>
        <begin position="1"/>
        <end position="30"/>
    </location>
</feature>
<feature type="compositionally biased region" description="Low complexity" evidence="1">
    <location>
        <begin position="47"/>
        <end position="63"/>
    </location>
</feature>
<evidence type="ECO:0000313" key="3">
    <source>
        <dbReference type="Proteomes" id="UP001204833"/>
    </source>
</evidence>
<evidence type="ECO:0000256" key="1">
    <source>
        <dbReference type="SAM" id="MobiDB-lite"/>
    </source>
</evidence>
<accession>A0AAD5BEY0</accession>
<dbReference type="RefSeq" id="XP_051609007.1">
    <property type="nucleotide sequence ID" value="XM_051751715.1"/>
</dbReference>
<dbReference type="EMBL" id="JAIHNG010000116">
    <property type="protein sequence ID" value="KAI5958560.1"/>
    <property type="molecule type" value="Genomic_DNA"/>
</dbReference>
<evidence type="ECO:0000313" key="2">
    <source>
        <dbReference type="EMBL" id="KAI5958560.1"/>
    </source>
</evidence>
<organism evidence="2 3">
    <name type="scientific">Candida theae</name>
    <dbReference type="NCBI Taxonomy" id="1198502"/>
    <lineage>
        <taxon>Eukaryota</taxon>
        <taxon>Fungi</taxon>
        <taxon>Dikarya</taxon>
        <taxon>Ascomycota</taxon>
        <taxon>Saccharomycotina</taxon>
        <taxon>Pichiomycetes</taxon>
        <taxon>Debaryomycetaceae</taxon>
        <taxon>Candida/Lodderomyces clade</taxon>
        <taxon>Candida</taxon>
    </lineage>
</organism>
<dbReference type="GeneID" id="76150464"/>
<protein>
    <submittedName>
        <fullName evidence="2">Uncharacterized protein</fullName>
    </submittedName>
</protein>
<feature type="region of interest" description="Disordered" evidence="1">
    <location>
        <begin position="1"/>
        <end position="95"/>
    </location>
</feature>
<proteinExistence type="predicted"/>
<dbReference type="Proteomes" id="UP001204833">
    <property type="component" value="Unassembled WGS sequence"/>
</dbReference>
<comment type="caution">
    <text evidence="2">The sequence shown here is derived from an EMBL/GenBank/DDBJ whole genome shotgun (WGS) entry which is preliminary data.</text>
</comment>
<keyword evidence="3" id="KW-1185">Reference proteome</keyword>
<name>A0AAD5BEY0_9ASCO</name>
<feature type="compositionally biased region" description="Polar residues" evidence="1">
    <location>
        <begin position="64"/>
        <end position="90"/>
    </location>
</feature>
<gene>
    <name evidence="2" type="ORF">KGF57_002405</name>
</gene>